<evidence type="ECO:0000313" key="10">
    <source>
        <dbReference type="EMBL" id="RKL65653.1"/>
    </source>
</evidence>
<dbReference type="InterPro" id="IPR001128">
    <property type="entry name" value="Cyt_P450"/>
</dbReference>
<dbReference type="GO" id="GO:0004497">
    <property type="term" value="F:monooxygenase activity"/>
    <property type="evidence" value="ECO:0007669"/>
    <property type="project" value="UniProtKB-KW"/>
</dbReference>
<keyword evidence="2 7" id="KW-0349">Heme</keyword>
<dbReference type="PANTHER" id="PTHR24291:SF50">
    <property type="entry name" value="BIFUNCTIONAL ALBAFLAVENONE MONOOXYGENASE_TERPENE SYNTHASE"/>
    <property type="match status" value="1"/>
</dbReference>
<dbReference type="InterPro" id="IPR002401">
    <property type="entry name" value="Cyt_P450_E_grp-I"/>
</dbReference>
<keyword evidence="5 7" id="KW-0408">Iron</keyword>
<gene>
    <name evidence="10" type="ORF">CR203_19430</name>
</gene>
<dbReference type="InterPro" id="IPR036396">
    <property type="entry name" value="Cyt_P450_sf"/>
</dbReference>
<dbReference type="Pfam" id="PF00067">
    <property type="entry name" value="p450"/>
    <property type="match status" value="1"/>
</dbReference>
<name>A0A3A9K7L7_9BACI</name>
<evidence type="ECO:0000313" key="11">
    <source>
        <dbReference type="Proteomes" id="UP000281498"/>
    </source>
</evidence>
<dbReference type="SUPFAM" id="SSF48264">
    <property type="entry name" value="Cytochrome P450"/>
    <property type="match status" value="1"/>
</dbReference>
<dbReference type="InterPro" id="IPR050196">
    <property type="entry name" value="Cytochrome_P450_Monoox"/>
</dbReference>
<dbReference type="EMBL" id="PDOE01000013">
    <property type="protein sequence ID" value="RKL65653.1"/>
    <property type="molecule type" value="Genomic_DNA"/>
</dbReference>
<evidence type="ECO:0000256" key="4">
    <source>
        <dbReference type="ARBA" id="ARBA00023002"/>
    </source>
</evidence>
<sequence>MLNRVRKRNQPPGPKGKVIKGSLNDFQAGPLPFLFKTAKEYGPISCFRFGPFQNVYLVNEPDLIKEILVTKQKSFVKSRDIQTLKAVVGEGLLTSEKDMHMQQRRMIQPSFKKSHISSYAQDMIDTTHSFISKWKNEEEKVITDDMMDIALGIITKTMFSMDFEEGAKKLGEPMDAVMKIGVKRMRSLIQLPLWLPTKNNRKLKKAVSKLDQEIYQIIERRRQEPGVHSDLLGVLMEAKDEDDGEGMSDLQLRDELMTIFLAGHETTANLLSWTLYLLSQNPKAEKKLYDEIVGVTGDNQVTPENFADLPYTQFVIWESMRLYPPAYVIGRQVDKKVNIGGYHFKKGEMVLMSQYVMHRNSDYFDNPEEFIPDRFADNFMKKLPTYAYFPFGGGPRVCVGNHFSLMEGVLALAVMMKEYSVKMAPNHGEIKPQPLVTLRPKYGLRMIIKRRASNS</sequence>
<keyword evidence="4 8" id="KW-0560">Oxidoreductase</keyword>
<evidence type="ECO:0000256" key="6">
    <source>
        <dbReference type="ARBA" id="ARBA00023033"/>
    </source>
</evidence>
<comment type="similarity">
    <text evidence="1 8">Belongs to the cytochrome P450 family.</text>
</comment>
<evidence type="ECO:0000256" key="5">
    <source>
        <dbReference type="ARBA" id="ARBA00023004"/>
    </source>
</evidence>
<dbReference type="GO" id="GO:0005506">
    <property type="term" value="F:iron ion binding"/>
    <property type="evidence" value="ECO:0007669"/>
    <property type="project" value="InterPro"/>
</dbReference>
<evidence type="ECO:0000256" key="1">
    <source>
        <dbReference type="ARBA" id="ARBA00010617"/>
    </source>
</evidence>
<comment type="caution">
    <text evidence="10">The sequence shown here is derived from an EMBL/GenBank/DDBJ whole genome shotgun (WGS) entry which is preliminary data.</text>
</comment>
<keyword evidence="6 8" id="KW-0503">Monooxygenase</keyword>
<reference evidence="10 11" key="1">
    <citation type="submission" date="2017-10" db="EMBL/GenBank/DDBJ databases">
        <title>Bacillus sp. nov., a halophilic bacterium isolated from a Keqin Lake.</title>
        <authorList>
            <person name="Wang H."/>
        </authorList>
    </citation>
    <scope>NUCLEOTIDE SEQUENCE [LARGE SCALE GENOMIC DNA]</scope>
    <source>
        <strain evidence="10 11">KCTC 13187</strain>
    </source>
</reference>
<dbReference type="AlphaFoldDB" id="A0A3A9K7L7"/>
<proteinExistence type="inferred from homology"/>
<keyword evidence="3 7" id="KW-0479">Metal-binding</keyword>
<protein>
    <submittedName>
        <fullName evidence="10">Cytochrome P450</fullName>
    </submittedName>
</protein>
<dbReference type="OrthoDB" id="9789468at2"/>
<dbReference type="CDD" id="cd20620">
    <property type="entry name" value="CYP132-like"/>
    <property type="match status" value="1"/>
</dbReference>
<comment type="cofactor">
    <cofactor evidence="7">
        <name>heme</name>
        <dbReference type="ChEBI" id="CHEBI:30413"/>
    </cofactor>
</comment>
<evidence type="ECO:0000256" key="7">
    <source>
        <dbReference type="PIRSR" id="PIRSR602401-1"/>
    </source>
</evidence>
<dbReference type="GO" id="GO:0016705">
    <property type="term" value="F:oxidoreductase activity, acting on paired donors, with incorporation or reduction of molecular oxygen"/>
    <property type="evidence" value="ECO:0007669"/>
    <property type="project" value="InterPro"/>
</dbReference>
<evidence type="ECO:0000256" key="2">
    <source>
        <dbReference type="ARBA" id="ARBA00022617"/>
    </source>
</evidence>
<dbReference type="Proteomes" id="UP000281498">
    <property type="component" value="Unassembled WGS sequence"/>
</dbReference>
<feature type="region of interest" description="Disordered" evidence="9">
    <location>
        <begin position="1"/>
        <end position="21"/>
    </location>
</feature>
<dbReference type="RefSeq" id="WP_110935959.1">
    <property type="nucleotide sequence ID" value="NZ_KZ614146.1"/>
</dbReference>
<evidence type="ECO:0000256" key="3">
    <source>
        <dbReference type="ARBA" id="ARBA00022723"/>
    </source>
</evidence>
<feature type="binding site" description="axial binding residue" evidence="7">
    <location>
        <position position="398"/>
    </location>
    <ligand>
        <name>heme</name>
        <dbReference type="ChEBI" id="CHEBI:30413"/>
    </ligand>
    <ligandPart>
        <name>Fe</name>
        <dbReference type="ChEBI" id="CHEBI:18248"/>
    </ligandPart>
</feature>
<dbReference type="Gene3D" id="1.10.630.10">
    <property type="entry name" value="Cytochrome P450"/>
    <property type="match status" value="1"/>
</dbReference>
<accession>A0A3A9K7L7</accession>
<evidence type="ECO:0000256" key="9">
    <source>
        <dbReference type="SAM" id="MobiDB-lite"/>
    </source>
</evidence>
<dbReference type="InterPro" id="IPR017972">
    <property type="entry name" value="Cyt_P450_CS"/>
</dbReference>
<dbReference type="PRINTS" id="PR00385">
    <property type="entry name" value="P450"/>
</dbReference>
<dbReference type="PROSITE" id="PS00086">
    <property type="entry name" value="CYTOCHROME_P450"/>
    <property type="match status" value="1"/>
</dbReference>
<evidence type="ECO:0000256" key="8">
    <source>
        <dbReference type="RuleBase" id="RU000461"/>
    </source>
</evidence>
<dbReference type="PRINTS" id="PR00463">
    <property type="entry name" value="EP450I"/>
</dbReference>
<dbReference type="GO" id="GO:0020037">
    <property type="term" value="F:heme binding"/>
    <property type="evidence" value="ECO:0007669"/>
    <property type="project" value="InterPro"/>
</dbReference>
<dbReference type="PANTHER" id="PTHR24291">
    <property type="entry name" value="CYTOCHROME P450 FAMILY 4"/>
    <property type="match status" value="1"/>
</dbReference>
<organism evidence="10 11">
    <name type="scientific">Salipaludibacillus neizhouensis</name>
    <dbReference type="NCBI Taxonomy" id="885475"/>
    <lineage>
        <taxon>Bacteria</taxon>
        <taxon>Bacillati</taxon>
        <taxon>Bacillota</taxon>
        <taxon>Bacilli</taxon>
        <taxon>Bacillales</taxon>
        <taxon>Bacillaceae</taxon>
    </lineage>
</organism>
<keyword evidence="11" id="KW-1185">Reference proteome</keyword>